<feature type="domain" description="TGF-beta family profile" evidence="9">
    <location>
        <begin position="1"/>
        <end position="94"/>
    </location>
</feature>
<dbReference type="OMA" id="QITIGHH"/>
<dbReference type="GO" id="GO:0005125">
    <property type="term" value="F:cytokine activity"/>
    <property type="evidence" value="ECO:0007669"/>
    <property type="project" value="TreeGrafter"/>
</dbReference>
<comment type="similarity">
    <text evidence="2 8">Belongs to the TGF-beta family.</text>
</comment>
<dbReference type="GeneID" id="20230098"/>
<dbReference type="InterPro" id="IPR001839">
    <property type="entry name" value="TGF-b_C"/>
</dbReference>
<accession>V3ZXG5</accession>
<dbReference type="GO" id="GO:0008083">
    <property type="term" value="F:growth factor activity"/>
    <property type="evidence" value="ECO:0007669"/>
    <property type="project" value="UniProtKB-KW"/>
</dbReference>
<dbReference type="OrthoDB" id="5987191at2759"/>
<evidence type="ECO:0000256" key="2">
    <source>
        <dbReference type="ARBA" id="ARBA00006656"/>
    </source>
</evidence>
<dbReference type="GO" id="GO:0005615">
    <property type="term" value="C:extracellular space"/>
    <property type="evidence" value="ECO:0007669"/>
    <property type="project" value="TreeGrafter"/>
</dbReference>
<evidence type="ECO:0000256" key="8">
    <source>
        <dbReference type="RuleBase" id="RU000354"/>
    </source>
</evidence>
<dbReference type="KEGG" id="lgi:LOTGIDRAFT_106360"/>
<evidence type="ECO:0000256" key="4">
    <source>
        <dbReference type="ARBA" id="ARBA00022729"/>
    </source>
</evidence>
<dbReference type="RefSeq" id="XP_009060120.1">
    <property type="nucleotide sequence ID" value="XM_009061872.1"/>
</dbReference>
<keyword evidence="7" id="KW-0325">Glycoprotein</keyword>
<reference evidence="10 11" key="1">
    <citation type="journal article" date="2013" name="Nature">
        <title>Insights into bilaterian evolution from three spiralian genomes.</title>
        <authorList>
            <person name="Simakov O."/>
            <person name="Marletaz F."/>
            <person name="Cho S.J."/>
            <person name="Edsinger-Gonzales E."/>
            <person name="Havlak P."/>
            <person name="Hellsten U."/>
            <person name="Kuo D.H."/>
            <person name="Larsson T."/>
            <person name="Lv J."/>
            <person name="Arendt D."/>
            <person name="Savage R."/>
            <person name="Osoegawa K."/>
            <person name="de Jong P."/>
            <person name="Grimwood J."/>
            <person name="Chapman J.A."/>
            <person name="Shapiro H."/>
            <person name="Aerts A."/>
            <person name="Otillar R.P."/>
            <person name="Terry A.Y."/>
            <person name="Boore J.L."/>
            <person name="Grigoriev I.V."/>
            <person name="Lindberg D.R."/>
            <person name="Seaver E.C."/>
            <person name="Weisblat D.A."/>
            <person name="Putnam N.H."/>
            <person name="Rokhsar D.S."/>
        </authorList>
    </citation>
    <scope>NUCLEOTIDE SEQUENCE [LARGE SCALE GENOMIC DNA]</scope>
</reference>
<dbReference type="PANTHER" id="PTHR11848:SF302">
    <property type="entry name" value="TGF-BETA FAMILY PROFILE DOMAIN-CONTAINING PROTEIN"/>
    <property type="match status" value="1"/>
</dbReference>
<keyword evidence="4" id="KW-0732">Signal</keyword>
<sequence>VDFNSIGWGQWIIHPKKFNARFCYGECASPIDVKYKPTNHAMLQTLMRSKRKNSAPPACCVPTKLNPLSMLYYEFDEIVVRHHEEMIASECGCR</sequence>
<dbReference type="SMART" id="SM00204">
    <property type="entry name" value="TGFB"/>
    <property type="match status" value="1"/>
</dbReference>
<dbReference type="PROSITE" id="PS00250">
    <property type="entry name" value="TGF_BETA_1"/>
    <property type="match status" value="1"/>
</dbReference>
<dbReference type="PROSITE" id="PS51362">
    <property type="entry name" value="TGF_BETA_2"/>
    <property type="match status" value="1"/>
</dbReference>
<evidence type="ECO:0000256" key="3">
    <source>
        <dbReference type="ARBA" id="ARBA00022525"/>
    </source>
</evidence>
<keyword evidence="6" id="KW-1015">Disulfide bond</keyword>
<dbReference type="Pfam" id="PF00019">
    <property type="entry name" value="TGF_beta"/>
    <property type="match status" value="1"/>
</dbReference>
<dbReference type="InterPro" id="IPR017948">
    <property type="entry name" value="TGFb_CS"/>
</dbReference>
<evidence type="ECO:0000256" key="7">
    <source>
        <dbReference type="ARBA" id="ARBA00023180"/>
    </source>
</evidence>
<dbReference type="CTD" id="20230098"/>
<organism evidence="10 11">
    <name type="scientific">Lottia gigantea</name>
    <name type="common">Giant owl limpet</name>
    <dbReference type="NCBI Taxonomy" id="225164"/>
    <lineage>
        <taxon>Eukaryota</taxon>
        <taxon>Metazoa</taxon>
        <taxon>Spiralia</taxon>
        <taxon>Lophotrochozoa</taxon>
        <taxon>Mollusca</taxon>
        <taxon>Gastropoda</taxon>
        <taxon>Patellogastropoda</taxon>
        <taxon>Lottioidea</taxon>
        <taxon>Lottiidae</taxon>
        <taxon>Lottia</taxon>
    </lineage>
</organism>
<protein>
    <recommendedName>
        <fullName evidence="9">TGF-beta family profile domain-containing protein</fullName>
    </recommendedName>
</protein>
<feature type="non-terminal residue" evidence="10">
    <location>
        <position position="1"/>
    </location>
</feature>
<dbReference type="Gene3D" id="2.10.90.10">
    <property type="entry name" value="Cystine-knot cytokines"/>
    <property type="match status" value="1"/>
</dbReference>
<name>V3ZXG5_LOTGI</name>
<dbReference type="Proteomes" id="UP000030746">
    <property type="component" value="Unassembled WGS sequence"/>
</dbReference>
<dbReference type="PANTHER" id="PTHR11848">
    <property type="entry name" value="TGF-BETA FAMILY"/>
    <property type="match status" value="1"/>
</dbReference>
<keyword evidence="11" id="KW-1185">Reference proteome</keyword>
<evidence type="ECO:0000256" key="1">
    <source>
        <dbReference type="ARBA" id="ARBA00004613"/>
    </source>
</evidence>
<dbReference type="STRING" id="225164.V3ZXG5"/>
<dbReference type="AlphaFoldDB" id="V3ZXG5"/>
<proteinExistence type="inferred from homology"/>
<gene>
    <name evidence="10" type="ORF">LOTGIDRAFT_106360</name>
</gene>
<evidence type="ECO:0000256" key="6">
    <source>
        <dbReference type="ARBA" id="ARBA00023157"/>
    </source>
</evidence>
<evidence type="ECO:0000256" key="5">
    <source>
        <dbReference type="ARBA" id="ARBA00023030"/>
    </source>
</evidence>
<dbReference type="InterPro" id="IPR029034">
    <property type="entry name" value="Cystine-knot_cytokine"/>
</dbReference>
<dbReference type="SUPFAM" id="SSF57501">
    <property type="entry name" value="Cystine-knot cytokines"/>
    <property type="match status" value="1"/>
</dbReference>
<keyword evidence="5 8" id="KW-0339">Growth factor</keyword>
<evidence type="ECO:0000313" key="10">
    <source>
        <dbReference type="EMBL" id="ESO89077.1"/>
    </source>
</evidence>
<comment type="subcellular location">
    <subcellularLocation>
        <location evidence="1">Secreted</location>
    </subcellularLocation>
</comment>
<evidence type="ECO:0000259" key="9">
    <source>
        <dbReference type="PROSITE" id="PS51362"/>
    </source>
</evidence>
<dbReference type="InterPro" id="IPR015615">
    <property type="entry name" value="TGF-beta-rel"/>
</dbReference>
<keyword evidence="3" id="KW-0964">Secreted</keyword>
<dbReference type="EMBL" id="KB202619">
    <property type="protein sequence ID" value="ESO89077.1"/>
    <property type="molecule type" value="Genomic_DNA"/>
</dbReference>
<dbReference type="FunFam" id="2.10.90.10:FF:000001">
    <property type="entry name" value="Bone morphogenetic protein 4"/>
    <property type="match status" value="1"/>
</dbReference>
<evidence type="ECO:0000313" key="11">
    <source>
        <dbReference type="Proteomes" id="UP000030746"/>
    </source>
</evidence>
<dbReference type="HOGENOM" id="CLU_020515_9_1_1"/>